<evidence type="ECO:0000313" key="1">
    <source>
        <dbReference type="EMBL" id="KAI8025061.1"/>
    </source>
</evidence>
<organism evidence="1 2">
    <name type="scientific">Camellia lanceoleosa</name>
    <dbReference type="NCBI Taxonomy" id="1840588"/>
    <lineage>
        <taxon>Eukaryota</taxon>
        <taxon>Viridiplantae</taxon>
        <taxon>Streptophyta</taxon>
        <taxon>Embryophyta</taxon>
        <taxon>Tracheophyta</taxon>
        <taxon>Spermatophyta</taxon>
        <taxon>Magnoliopsida</taxon>
        <taxon>eudicotyledons</taxon>
        <taxon>Gunneridae</taxon>
        <taxon>Pentapetalae</taxon>
        <taxon>asterids</taxon>
        <taxon>Ericales</taxon>
        <taxon>Theaceae</taxon>
        <taxon>Camellia</taxon>
    </lineage>
</organism>
<name>A0ACC0ILQ8_9ERIC</name>
<proteinExistence type="predicted"/>
<comment type="caution">
    <text evidence="1">The sequence shown here is derived from an EMBL/GenBank/DDBJ whole genome shotgun (WGS) entry which is preliminary data.</text>
</comment>
<gene>
    <name evidence="1" type="ORF">LOK49_LG02G02261</name>
</gene>
<evidence type="ECO:0000313" key="2">
    <source>
        <dbReference type="Proteomes" id="UP001060215"/>
    </source>
</evidence>
<keyword evidence="2" id="KW-1185">Reference proteome</keyword>
<protein>
    <submittedName>
        <fullName evidence="1">Pectinesterase/pectinesterase inhibitor 7</fullName>
    </submittedName>
</protein>
<sequence length="113" mass="12213">MSSQHRKVYELVSGRKLLQTSGGSQVKANNMVIVNKDGSGNFTTISDVVAAAPNNTAANTGYFMIYVVGGVYEEYVSIAKNKQYLMIVGDGINKTIIMGIIVWLMGGLHLVLQ</sequence>
<dbReference type="EMBL" id="CM045760">
    <property type="protein sequence ID" value="KAI8025061.1"/>
    <property type="molecule type" value="Genomic_DNA"/>
</dbReference>
<dbReference type="Proteomes" id="UP001060215">
    <property type="component" value="Chromosome 3"/>
</dbReference>
<accession>A0ACC0ILQ8</accession>
<reference evidence="1 2" key="1">
    <citation type="journal article" date="2022" name="Plant J.">
        <title>Chromosome-level genome of Camellia lanceoleosa provides a valuable resource for understanding genome evolution and self-incompatibility.</title>
        <authorList>
            <person name="Gong W."/>
            <person name="Xiao S."/>
            <person name="Wang L."/>
            <person name="Liao Z."/>
            <person name="Chang Y."/>
            <person name="Mo W."/>
            <person name="Hu G."/>
            <person name="Li W."/>
            <person name="Zhao G."/>
            <person name="Zhu H."/>
            <person name="Hu X."/>
            <person name="Ji K."/>
            <person name="Xiang X."/>
            <person name="Song Q."/>
            <person name="Yuan D."/>
            <person name="Jin S."/>
            <person name="Zhang L."/>
        </authorList>
    </citation>
    <scope>NUCLEOTIDE SEQUENCE [LARGE SCALE GENOMIC DNA]</scope>
    <source>
        <strain evidence="1">SQ_2022a</strain>
    </source>
</reference>